<dbReference type="PROSITE" id="PS00674">
    <property type="entry name" value="AAA"/>
    <property type="match status" value="1"/>
</dbReference>
<evidence type="ECO:0000256" key="1">
    <source>
        <dbReference type="ARBA" id="ARBA00022741"/>
    </source>
</evidence>
<dbReference type="GO" id="GO:0016887">
    <property type="term" value="F:ATP hydrolysis activity"/>
    <property type="evidence" value="ECO:0007669"/>
    <property type="project" value="InterPro"/>
</dbReference>
<dbReference type="EMBL" id="JACBKZ010000005">
    <property type="protein sequence ID" value="KAF5950101.1"/>
    <property type="molecule type" value="Genomic_DNA"/>
</dbReference>
<dbReference type="Proteomes" id="UP000593564">
    <property type="component" value="Unassembled WGS sequence"/>
</dbReference>
<gene>
    <name evidence="6" type="ORF">HYC85_012094</name>
</gene>
<reference evidence="7" key="1">
    <citation type="journal article" date="2020" name="Nat. Commun.">
        <title>Genome assembly of wild tea tree DASZ reveals pedigree and selection history of tea varieties.</title>
        <authorList>
            <person name="Zhang W."/>
            <person name="Zhang Y."/>
            <person name="Qiu H."/>
            <person name="Guo Y."/>
            <person name="Wan H."/>
            <person name="Zhang X."/>
            <person name="Scossa F."/>
            <person name="Alseekh S."/>
            <person name="Zhang Q."/>
            <person name="Wang P."/>
            <person name="Xu L."/>
            <person name="Schmidt M.H."/>
            <person name="Jia X."/>
            <person name="Li D."/>
            <person name="Zhu A."/>
            <person name="Guo F."/>
            <person name="Chen W."/>
            <person name="Ni D."/>
            <person name="Usadel B."/>
            <person name="Fernie A.R."/>
            <person name="Wen W."/>
        </authorList>
    </citation>
    <scope>NUCLEOTIDE SEQUENCE [LARGE SCALE GENOMIC DNA]</scope>
    <source>
        <strain evidence="7">cv. G240</strain>
    </source>
</reference>
<dbReference type="PANTHER" id="PTHR23073">
    <property type="entry name" value="26S PROTEASOME REGULATORY SUBUNIT"/>
    <property type="match status" value="1"/>
</dbReference>
<evidence type="ECO:0000256" key="2">
    <source>
        <dbReference type="ARBA" id="ARBA00022840"/>
    </source>
</evidence>
<dbReference type="InterPro" id="IPR027417">
    <property type="entry name" value="P-loop_NTPase"/>
</dbReference>
<organism evidence="6 7">
    <name type="scientific">Camellia sinensis</name>
    <name type="common">Tea plant</name>
    <name type="synonym">Thea sinensis</name>
    <dbReference type="NCBI Taxonomy" id="4442"/>
    <lineage>
        <taxon>Eukaryota</taxon>
        <taxon>Viridiplantae</taxon>
        <taxon>Streptophyta</taxon>
        <taxon>Embryophyta</taxon>
        <taxon>Tracheophyta</taxon>
        <taxon>Spermatophyta</taxon>
        <taxon>Magnoliopsida</taxon>
        <taxon>eudicotyledons</taxon>
        <taxon>Gunneridae</taxon>
        <taxon>Pentapetalae</taxon>
        <taxon>asterids</taxon>
        <taxon>Ericales</taxon>
        <taxon>Theaceae</taxon>
        <taxon>Camellia</taxon>
    </lineage>
</organism>
<accession>A0A7J7HD04</accession>
<comment type="caution">
    <text evidence="6">The sequence shown here is derived from an EMBL/GenBank/DDBJ whole genome shotgun (WGS) entry which is preliminary data.</text>
</comment>
<evidence type="ECO:0000256" key="3">
    <source>
        <dbReference type="RuleBase" id="RU003651"/>
    </source>
</evidence>
<dbReference type="InterPro" id="IPR003959">
    <property type="entry name" value="ATPase_AAA_core"/>
</dbReference>
<feature type="region of interest" description="Disordered" evidence="4">
    <location>
        <begin position="1"/>
        <end position="82"/>
    </location>
</feature>
<evidence type="ECO:0000313" key="6">
    <source>
        <dbReference type="EMBL" id="KAF5950101.1"/>
    </source>
</evidence>
<keyword evidence="1 3" id="KW-0547">Nucleotide-binding</keyword>
<dbReference type="Gene3D" id="3.40.50.300">
    <property type="entry name" value="P-loop containing nucleotide triphosphate hydrolases"/>
    <property type="match status" value="1"/>
</dbReference>
<dbReference type="GO" id="GO:0005524">
    <property type="term" value="F:ATP binding"/>
    <property type="evidence" value="ECO:0007669"/>
    <property type="project" value="UniProtKB-KW"/>
</dbReference>
<evidence type="ECO:0000256" key="4">
    <source>
        <dbReference type="SAM" id="MobiDB-lite"/>
    </source>
</evidence>
<comment type="similarity">
    <text evidence="3">Belongs to the AAA ATPase family.</text>
</comment>
<protein>
    <recommendedName>
        <fullName evidence="5">ATPase AAA-type core domain-containing protein</fullName>
    </recommendedName>
</protein>
<dbReference type="Pfam" id="PF00004">
    <property type="entry name" value="AAA"/>
    <property type="match status" value="1"/>
</dbReference>
<reference evidence="6 7" key="2">
    <citation type="submission" date="2020-07" db="EMBL/GenBank/DDBJ databases">
        <title>Genome assembly of wild tea tree DASZ reveals pedigree and selection history of tea varieties.</title>
        <authorList>
            <person name="Zhang W."/>
        </authorList>
    </citation>
    <scope>NUCLEOTIDE SEQUENCE [LARGE SCALE GENOMIC DNA]</scope>
    <source>
        <strain evidence="7">cv. G240</strain>
        <tissue evidence="6">Leaf</tissue>
    </source>
</reference>
<dbReference type="AlphaFoldDB" id="A0A7J7HD04"/>
<sequence>MRGEEERSRDREIERRERRQRRRLIVHRASSKSRSCRSNDQRDRSRRSMSSSFRKATRDVSKREEANPTQIPHPHPCRVDTGTLPQSAKSMEHAPSIIFMDEIDSIGSARMESGFGNGDNEVQRTMLELLNQLDRFEASNKIKVLKATNRIDILDQALLRPGRIDRKIEFQIPMKRWESNEISIRECKEEELVYMHS</sequence>
<dbReference type="InterPro" id="IPR003960">
    <property type="entry name" value="ATPase_AAA_CS"/>
</dbReference>
<evidence type="ECO:0000259" key="5">
    <source>
        <dbReference type="Pfam" id="PF00004"/>
    </source>
</evidence>
<feature type="compositionally biased region" description="Basic and acidic residues" evidence="4">
    <location>
        <begin position="56"/>
        <end position="66"/>
    </location>
</feature>
<feature type="compositionally biased region" description="Basic residues" evidence="4">
    <location>
        <begin position="18"/>
        <end position="35"/>
    </location>
</feature>
<name>A0A7J7HD04_CAMSI</name>
<keyword evidence="7" id="KW-1185">Reference proteome</keyword>
<dbReference type="SUPFAM" id="SSF52540">
    <property type="entry name" value="P-loop containing nucleoside triphosphate hydrolases"/>
    <property type="match status" value="1"/>
</dbReference>
<proteinExistence type="inferred from homology"/>
<keyword evidence="2 3" id="KW-0067">ATP-binding</keyword>
<evidence type="ECO:0000313" key="7">
    <source>
        <dbReference type="Proteomes" id="UP000593564"/>
    </source>
</evidence>
<feature type="compositionally biased region" description="Basic and acidic residues" evidence="4">
    <location>
        <begin position="1"/>
        <end position="17"/>
    </location>
</feature>
<feature type="domain" description="ATPase AAA-type core" evidence="5">
    <location>
        <begin position="88"/>
        <end position="171"/>
    </location>
</feature>
<dbReference type="InterPro" id="IPR050221">
    <property type="entry name" value="26S_Proteasome_ATPase"/>
</dbReference>